<dbReference type="eggNOG" id="COG3526">
    <property type="taxonomic scope" value="Bacteria"/>
</dbReference>
<dbReference type="SUPFAM" id="SSF52833">
    <property type="entry name" value="Thioredoxin-like"/>
    <property type="match status" value="1"/>
</dbReference>
<dbReference type="EMBL" id="CP003282">
    <property type="protein sequence ID" value="AFG36991.1"/>
    <property type="molecule type" value="Genomic_DNA"/>
</dbReference>
<sequence>MSTKFDPNERKYAIEITYCVPCSMRDKALAVADAVISAHENQIDTLTLVTGSGGVFDVKVNDELIYSKAETGKVPTPQQILDSIAKLG</sequence>
<dbReference type="KEGG" id="sfc:Spiaf_0902"/>
<name>H9UHJ8_SPIAZ</name>
<evidence type="ECO:0000313" key="3">
    <source>
        <dbReference type="Proteomes" id="UP000007383"/>
    </source>
</evidence>
<dbReference type="HOGENOM" id="CLU_068510_5_2_12"/>
<dbReference type="PATRIC" id="fig|889378.3.peg.899"/>
<dbReference type="RefSeq" id="WP_014454986.1">
    <property type="nucleotide sequence ID" value="NC_017098.1"/>
</dbReference>
<evidence type="ECO:0000313" key="2">
    <source>
        <dbReference type="EMBL" id="AFG36991.1"/>
    </source>
</evidence>
<dbReference type="Pfam" id="PF10262">
    <property type="entry name" value="Rdx"/>
    <property type="match status" value="1"/>
</dbReference>
<dbReference type="AlphaFoldDB" id="H9UHJ8"/>
<reference evidence="3" key="1">
    <citation type="journal article" date="2013" name="Stand. Genomic Sci.">
        <title>Complete genome sequence of the halophilic bacterium Spirochaeta africana type strain (Z-7692(T)) from the alkaline Lake Magadi in the East African Rift.</title>
        <authorList>
            <person name="Liolos K."/>
            <person name="Abt B."/>
            <person name="Scheuner C."/>
            <person name="Teshima H."/>
            <person name="Held B."/>
            <person name="Lapidus A."/>
            <person name="Nolan M."/>
            <person name="Lucas S."/>
            <person name="Deshpande S."/>
            <person name="Cheng J.F."/>
            <person name="Tapia R."/>
            <person name="Goodwin L.A."/>
            <person name="Pitluck S."/>
            <person name="Pagani I."/>
            <person name="Ivanova N."/>
            <person name="Mavromatis K."/>
            <person name="Mikhailova N."/>
            <person name="Huntemann M."/>
            <person name="Pati A."/>
            <person name="Chen A."/>
            <person name="Palaniappan K."/>
            <person name="Land M."/>
            <person name="Rohde M."/>
            <person name="Tindall B.J."/>
            <person name="Detter J.C."/>
            <person name="Goker M."/>
            <person name="Bristow J."/>
            <person name="Eisen J.A."/>
            <person name="Markowitz V."/>
            <person name="Hugenholtz P."/>
            <person name="Woyke T."/>
            <person name="Klenk H.P."/>
            <person name="Kyrpides N.C."/>
        </authorList>
    </citation>
    <scope>NUCLEOTIDE SEQUENCE</scope>
    <source>
        <strain evidence="3">ATCC 700263 / DSM 8902 / Z-7692</strain>
    </source>
</reference>
<proteinExistence type="predicted"/>
<dbReference type="OrthoDB" id="9811366at2"/>
<keyword evidence="1" id="KW-0676">Redox-active center</keyword>
<dbReference type="InterPro" id="IPR011893">
    <property type="entry name" value="Selenoprotein_Rdx-typ"/>
</dbReference>
<keyword evidence="3" id="KW-1185">Reference proteome</keyword>
<protein>
    <submittedName>
        <fullName evidence="2">SelT/selW/selH selenoprotein domain protein</fullName>
    </submittedName>
</protein>
<accession>H9UHJ8</accession>
<gene>
    <name evidence="2" type="ordered locus">Spiaf_0902</name>
</gene>
<dbReference type="InterPro" id="IPR036249">
    <property type="entry name" value="Thioredoxin-like_sf"/>
</dbReference>
<dbReference type="STRING" id="889378.Spiaf_0902"/>
<dbReference type="Proteomes" id="UP000007383">
    <property type="component" value="Chromosome"/>
</dbReference>
<evidence type="ECO:0000256" key="1">
    <source>
        <dbReference type="ARBA" id="ARBA00023284"/>
    </source>
</evidence>
<dbReference type="NCBIfam" id="TIGR02174">
    <property type="entry name" value="CXXU_selWTH"/>
    <property type="match status" value="1"/>
</dbReference>
<dbReference type="Gene3D" id="3.40.30.10">
    <property type="entry name" value="Glutaredoxin"/>
    <property type="match status" value="1"/>
</dbReference>
<organism evidence="2 3">
    <name type="scientific">Spirochaeta africana (strain ATCC 700263 / DSM 8902 / Z-7692)</name>
    <dbReference type="NCBI Taxonomy" id="889378"/>
    <lineage>
        <taxon>Bacteria</taxon>
        <taxon>Pseudomonadati</taxon>
        <taxon>Spirochaetota</taxon>
        <taxon>Spirochaetia</taxon>
        <taxon>Spirochaetales</taxon>
        <taxon>Spirochaetaceae</taxon>
        <taxon>Spirochaeta</taxon>
    </lineage>
</organism>